<sequence length="268" mass="29119">MKKIFYTLALVAGLSATNVAKAQTTDQDKQPVAATTQTDYATGQNAAMWKHNIAGAAGIQVTYRHYNLDQINQALNANGIPSLGNSDIFLNLTMDHIHGAWIFEDGLGLTPLTTSRNNNFKASFGQAQAYFRAGYNVTKGQPVSFFPFAGLNFSGAMLHLKDEARENTVNNFTTGLLASTSSKTYYQGNFGIELGAGLDYNIKMKSKVTDCVTIDRSIPIGIRAGYYINAARGDWKFSDHTLDGSPTKNQSAVFVSFSVGLGYSIHKQ</sequence>
<keyword evidence="2" id="KW-1185">Reference proteome</keyword>
<dbReference type="Proteomes" id="UP000429232">
    <property type="component" value="Chromosome"/>
</dbReference>
<organism evidence="1 2">
    <name type="scientific">Mucilaginibacter ginkgonis</name>
    <dbReference type="NCBI Taxonomy" id="2682091"/>
    <lineage>
        <taxon>Bacteria</taxon>
        <taxon>Pseudomonadati</taxon>
        <taxon>Bacteroidota</taxon>
        <taxon>Sphingobacteriia</taxon>
        <taxon>Sphingobacteriales</taxon>
        <taxon>Sphingobacteriaceae</taxon>
        <taxon>Mucilaginibacter</taxon>
    </lineage>
</organism>
<dbReference type="RefSeq" id="WP_157526745.1">
    <property type="nucleotide sequence ID" value="NZ_CP066775.1"/>
</dbReference>
<dbReference type="EMBL" id="CP066775">
    <property type="protein sequence ID" value="QQL50749.1"/>
    <property type="molecule type" value="Genomic_DNA"/>
</dbReference>
<evidence type="ECO:0008006" key="3">
    <source>
        <dbReference type="Google" id="ProtNLM"/>
    </source>
</evidence>
<name>A0A6I4IPF0_9SPHI</name>
<evidence type="ECO:0000313" key="1">
    <source>
        <dbReference type="EMBL" id="QQL50749.1"/>
    </source>
</evidence>
<gene>
    <name evidence="1" type="ORF">GO620_004630</name>
</gene>
<proteinExistence type="predicted"/>
<reference evidence="1 2" key="1">
    <citation type="submission" date="2020-12" db="EMBL/GenBank/DDBJ databases">
        <title>HMF7856_wgs.fasta genome submission.</title>
        <authorList>
            <person name="Kang H."/>
            <person name="Kim H."/>
            <person name="Joh K."/>
        </authorList>
    </citation>
    <scope>NUCLEOTIDE SEQUENCE [LARGE SCALE GENOMIC DNA]</scope>
    <source>
        <strain evidence="1 2">HMF7856</strain>
    </source>
</reference>
<accession>A0A6I4IPF0</accession>
<evidence type="ECO:0000313" key="2">
    <source>
        <dbReference type="Proteomes" id="UP000429232"/>
    </source>
</evidence>
<dbReference type="AlphaFoldDB" id="A0A6I4IPF0"/>
<dbReference type="KEGG" id="mgik:GO620_004630"/>
<protein>
    <recommendedName>
        <fullName evidence="3">Outer membrane protein with beta-barrel domain</fullName>
    </recommendedName>
</protein>